<feature type="compositionally biased region" description="Basic and acidic residues" evidence="1">
    <location>
        <begin position="120"/>
        <end position="146"/>
    </location>
</feature>
<name>A0AAJ0D7Z3_9PEZI</name>
<keyword evidence="3" id="KW-1185">Reference proteome</keyword>
<dbReference type="Proteomes" id="UP001271007">
    <property type="component" value="Unassembled WGS sequence"/>
</dbReference>
<dbReference type="PANTHER" id="PTHR36826:SF1">
    <property type="entry name" value="PROTEIN ECM13"/>
    <property type="match status" value="1"/>
</dbReference>
<organism evidence="2 3">
    <name type="scientific">Extremus antarcticus</name>
    <dbReference type="NCBI Taxonomy" id="702011"/>
    <lineage>
        <taxon>Eukaryota</taxon>
        <taxon>Fungi</taxon>
        <taxon>Dikarya</taxon>
        <taxon>Ascomycota</taxon>
        <taxon>Pezizomycotina</taxon>
        <taxon>Dothideomycetes</taxon>
        <taxon>Dothideomycetidae</taxon>
        <taxon>Mycosphaerellales</taxon>
        <taxon>Extremaceae</taxon>
        <taxon>Extremus</taxon>
    </lineage>
</organism>
<accession>A0AAJ0D7Z3</accession>
<evidence type="ECO:0000256" key="1">
    <source>
        <dbReference type="SAM" id="MobiDB-lite"/>
    </source>
</evidence>
<feature type="region of interest" description="Disordered" evidence="1">
    <location>
        <begin position="1"/>
        <end position="33"/>
    </location>
</feature>
<dbReference type="AlphaFoldDB" id="A0AAJ0D7Z3"/>
<reference evidence="2" key="1">
    <citation type="submission" date="2023-04" db="EMBL/GenBank/DDBJ databases">
        <title>Black Yeasts Isolated from many extreme environments.</title>
        <authorList>
            <person name="Coleine C."/>
            <person name="Stajich J.E."/>
            <person name="Selbmann L."/>
        </authorList>
    </citation>
    <scope>NUCLEOTIDE SEQUENCE</scope>
    <source>
        <strain evidence="2">CCFEE 5312</strain>
    </source>
</reference>
<dbReference type="EMBL" id="JAWDJX010000049">
    <property type="protein sequence ID" value="KAK3048439.1"/>
    <property type="molecule type" value="Genomic_DNA"/>
</dbReference>
<proteinExistence type="predicted"/>
<dbReference type="InterPro" id="IPR037738">
    <property type="entry name" value="Ecm13-like"/>
</dbReference>
<evidence type="ECO:0000313" key="3">
    <source>
        <dbReference type="Proteomes" id="UP001271007"/>
    </source>
</evidence>
<evidence type="ECO:0000313" key="2">
    <source>
        <dbReference type="EMBL" id="KAK3048439.1"/>
    </source>
</evidence>
<comment type="caution">
    <text evidence="2">The sequence shown here is derived from an EMBL/GenBank/DDBJ whole genome shotgun (WGS) entry which is preliminary data.</text>
</comment>
<protein>
    <submittedName>
        <fullName evidence="2">Uncharacterized protein</fullName>
    </submittedName>
</protein>
<feature type="compositionally biased region" description="Acidic residues" evidence="1">
    <location>
        <begin position="162"/>
        <end position="192"/>
    </location>
</feature>
<feature type="region of interest" description="Disordered" evidence="1">
    <location>
        <begin position="120"/>
        <end position="220"/>
    </location>
</feature>
<dbReference type="PANTHER" id="PTHR36826">
    <property type="entry name" value="PROTEIN ECM13"/>
    <property type="match status" value="1"/>
</dbReference>
<sequence length="260" mass="28565">MCIVEHVQGPAEPQPAHGDSLSAGPKAKPRKQRPCDHFTRTYTIANTCRAKLGAEAHRADHDMARLVLLANMLDSLMDELVEAKREQYLQASAHLRESISSGQPRNVQWIDKLVQGLKDEADHKSERASNDGDRLDGNRIDQDVIRKPIQAMSPPPKPAFDYFDDIDELSDGEPESDEDDDEMLDDRVEGDELDLRRWSSKHCPPDMQLNDGSGSENEAEGQGIATLVMNLPTPTTNTHVKSSPIDVAVGSLAPTVAAVA</sequence>
<gene>
    <name evidence="2" type="ORF">LTR09_010270</name>
</gene>